<dbReference type="InterPro" id="IPR000412">
    <property type="entry name" value="ABC_2_transport"/>
</dbReference>
<feature type="transmembrane region" description="Helical" evidence="9">
    <location>
        <begin position="37"/>
        <end position="58"/>
    </location>
</feature>
<feature type="transmembrane region" description="Helical" evidence="9">
    <location>
        <begin position="154"/>
        <end position="176"/>
    </location>
</feature>
<keyword evidence="12" id="KW-1185">Reference proteome</keyword>
<evidence type="ECO:0000313" key="12">
    <source>
        <dbReference type="Proteomes" id="UP001054846"/>
    </source>
</evidence>
<accession>A0ABY3PGK0</accession>
<evidence type="ECO:0000256" key="7">
    <source>
        <dbReference type="ARBA" id="ARBA00022989"/>
    </source>
</evidence>
<feature type="transmembrane region" description="Helical" evidence="9">
    <location>
        <begin position="110"/>
        <end position="142"/>
    </location>
</feature>
<dbReference type="PANTHER" id="PTHR30413:SF8">
    <property type="entry name" value="TRANSPORT PERMEASE PROTEIN"/>
    <property type="match status" value="1"/>
</dbReference>
<keyword evidence="3 9" id="KW-0813">Transport</keyword>
<keyword evidence="5" id="KW-0997">Cell inner membrane</keyword>
<evidence type="ECO:0000256" key="3">
    <source>
        <dbReference type="ARBA" id="ARBA00022448"/>
    </source>
</evidence>
<sequence>MLRAIQPEKVYPSVQRYLELLFMLTWRNLKVRYRGSALGIYWSLLNPLIMTGVYTAIFGTTFASYYNDSLLSYLLAAFTGLVVINFFNITTLQALPSVVASGAMLNKIRIPFSVLPLSLVGANIFQYVVGVLPLLVVMTLFITGQPAHVPLLLLPSLALALVATGISLMVSALYVFFRDLPYIYELVTFALFLSSPVFYPAAIVPDSVKPFLAINPLTPIIESLRQLILGGTAIDWGLLGFALLSGGVVCGLGWVLFHAWSDRYMDLL</sequence>
<proteinExistence type="inferred from homology"/>
<evidence type="ECO:0000256" key="8">
    <source>
        <dbReference type="ARBA" id="ARBA00023136"/>
    </source>
</evidence>
<dbReference type="PRINTS" id="PR00164">
    <property type="entry name" value="ABC2TRNSPORT"/>
</dbReference>
<dbReference type="InterPro" id="IPR013525">
    <property type="entry name" value="ABC2_TM"/>
</dbReference>
<protein>
    <recommendedName>
        <fullName evidence="9">Transport permease protein</fullName>
    </recommendedName>
</protein>
<comment type="subcellular location">
    <subcellularLocation>
        <location evidence="1">Cell inner membrane</location>
        <topology evidence="1">Multi-pass membrane protein</topology>
    </subcellularLocation>
    <subcellularLocation>
        <location evidence="9">Cell membrane</location>
        <topology evidence="9">Multi-pass membrane protein</topology>
    </subcellularLocation>
</comment>
<evidence type="ECO:0000256" key="9">
    <source>
        <dbReference type="RuleBase" id="RU361157"/>
    </source>
</evidence>
<dbReference type="RefSeq" id="WP_230839668.1">
    <property type="nucleotide sequence ID" value="NZ_CP063845.1"/>
</dbReference>
<evidence type="ECO:0000259" key="10">
    <source>
        <dbReference type="PROSITE" id="PS51012"/>
    </source>
</evidence>
<evidence type="ECO:0000313" key="11">
    <source>
        <dbReference type="EMBL" id="UFP92682.1"/>
    </source>
</evidence>
<dbReference type="PANTHER" id="PTHR30413">
    <property type="entry name" value="INNER MEMBRANE TRANSPORT PERMEASE"/>
    <property type="match status" value="1"/>
</dbReference>
<keyword evidence="7 9" id="KW-1133">Transmembrane helix</keyword>
<gene>
    <name evidence="11" type="ORF">ISF26_12615</name>
</gene>
<feature type="domain" description="ABC transmembrane type-2" evidence="10">
    <location>
        <begin position="38"/>
        <end position="260"/>
    </location>
</feature>
<dbReference type="PROSITE" id="PS51012">
    <property type="entry name" value="ABC_TM2"/>
    <property type="match status" value="1"/>
</dbReference>
<organism evidence="11 12">
    <name type="scientific">Gloeobacter morelensis MG652769</name>
    <dbReference type="NCBI Taxonomy" id="2781736"/>
    <lineage>
        <taxon>Bacteria</taxon>
        <taxon>Bacillati</taxon>
        <taxon>Cyanobacteriota</taxon>
        <taxon>Cyanophyceae</taxon>
        <taxon>Gloeobacterales</taxon>
        <taxon>Gloeobacteraceae</taxon>
        <taxon>Gloeobacter</taxon>
        <taxon>Gloeobacter morelensis</taxon>
    </lineage>
</organism>
<evidence type="ECO:0000256" key="5">
    <source>
        <dbReference type="ARBA" id="ARBA00022519"/>
    </source>
</evidence>
<feature type="transmembrane region" description="Helical" evidence="9">
    <location>
        <begin position="183"/>
        <end position="202"/>
    </location>
</feature>
<feature type="transmembrane region" description="Helical" evidence="9">
    <location>
        <begin position="70"/>
        <end position="89"/>
    </location>
</feature>
<dbReference type="Pfam" id="PF01061">
    <property type="entry name" value="ABC2_membrane"/>
    <property type="match status" value="1"/>
</dbReference>
<dbReference type="Proteomes" id="UP001054846">
    <property type="component" value="Chromosome"/>
</dbReference>
<reference evidence="11 12" key="1">
    <citation type="journal article" date="2021" name="Genome Biol. Evol.">
        <title>Complete Genome Sequencing of a Novel Gloeobacter Species from a Waterfall Cave in Mexico.</title>
        <authorList>
            <person name="Saw J.H."/>
            <person name="Cardona T."/>
            <person name="Montejano G."/>
        </authorList>
    </citation>
    <scope>NUCLEOTIDE SEQUENCE [LARGE SCALE GENOMIC DNA]</scope>
    <source>
        <strain evidence="11">MG652769</strain>
    </source>
</reference>
<feature type="transmembrane region" description="Helical" evidence="9">
    <location>
        <begin position="236"/>
        <end position="257"/>
    </location>
</feature>
<dbReference type="InterPro" id="IPR047817">
    <property type="entry name" value="ABC2_TM_bact-type"/>
</dbReference>
<comment type="similarity">
    <text evidence="2 9">Belongs to the ABC-2 integral membrane protein family.</text>
</comment>
<name>A0ABY3PGK0_9CYAN</name>
<keyword evidence="6 9" id="KW-0812">Transmembrane</keyword>
<evidence type="ECO:0000256" key="2">
    <source>
        <dbReference type="ARBA" id="ARBA00007783"/>
    </source>
</evidence>
<keyword evidence="4 9" id="KW-1003">Cell membrane</keyword>
<evidence type="ECO:0000256" key="6">
    <source>
        <dbReference type="ARBA" id="ARBA00022692"/>
    </source>
</evidence>
<dbReference type="EMBL" id="CP063845">
    <property type="protein sequence ID" value="UFP92682.1"/>
    <property type="molecule type" value="Genomic_DNA"/>
</dbReference>
<evidence type="ECO:0000256" key="4">
    <source>
        <dbReference type="ARBA" id="ARBA00022475"/>
    </source>
</evidence>
<evidence type="ECO:0000256" key="1">
    <source>
        <dbReference type="ARBA" id="ARBA00004429"/>
    </source>
</evidence>
<keyword evidence="8 9" id="KW-0472">Membrane</keyword>